<gene>
    <name evidence="1" type="ORF">glysoja_040770</name>
</gene>
<dbReference type="AlphaFoldDB" id="A0A0B2NX46"/>
<dbReference type="EMBL" id="KN671222">
    <property type="protein sequence ID" value="KHN00072.1"/>
    <property type="molecule type" value="Genomic_DNA"/>
</dbReference>
<organism evidence="1">
    <name type="scientific">Glycine soja</name>
    <name type="common">Wild soybean</name>
    <dbReference type="NCBI Taxonomy" id="3848"/>
    <lineage>
        <taxon>Eukaryota</taxon>
        <taxon>Viridiplantae</taxon>
        <taxon>Streptophyta</taxon>
        <taxon>Embryophyta</taxon>
        <taxon>Tracheophyta</taxon>
        <taxon>Spermatophyta</taxon>
        <taxon>Magnoliopsida</taxon>
        <taxon>eudicotyledons</taxon>
        <taxon>Gunneridae</taxon>
        <taxon>Pentapetalae</taxon>
        <taxon>rosids</taxon>
        <taxon>fabids</taxon>
        <taxon>Fabales</taxon>
        <taxon>Fabaceae</taxon>
        <taxon>Papilionoideae</taxon>
        <taxon>50 kb inversion clade</taxon>
        <taxon>NPAAA clade</taxon>
        <taxon>indigoferoid/millettioid clade</taxon>
        <taxon>Phaseoleae</taxon>
        <taxon>Glycine</taxon>
        <taxon>Glycine subgen. Soja</taxon>
    </lineage>
</organism>
<dbReference type="GO" id="GO:0016787">
    <property type="term" value="F:hydrolase activity"/>
    <property type="evidence" value="ECO:0007669"/>
    <property type="project" value="UniProtKB-KW"/>
</dbReference>
<keyword evidence="1" id="KW-0378">Hydrolase</keyword>
<proteinExistence type="predicted"/>
<sequence>KLSQAVDFIKSMPFKPHPAIYGTLLGACRINKNLQLAEFAAKFLLKLDQTIATGYVQLANVYAEHKTDDHLASIRRSMKENNVVKIPGYSWIEINNVVHEFRSSNTLHPKLAFL</sequence>
<protein>
    <submittedName>
        <fullName evidence="1">Pentatricopeptide repeat-containing protein, mitochondrial</fullName>
        <ecNumber evidence="1">3.4.24.-</ecNumber>
        <ecNumber evidence="1">3.6.4.3</ecNumber>
    </submittedName>
</protein>
<accession>A0A0B2NX46</accession>
<reference evidence="1" key="1">
    <citation type="submission" date="2014-07" db="EMBL/GenBank/DDBJ databases">
        <title>Identification of a novel salt tolerance gene in wild soybean by whole-genome sequencing.</title>
        <authorList>
            <person name="Lam H.-M."/>
            <person name="Qi X."/>
            <person name="Li M.-W."/>
            <person name="Liu X."/>
            <person name="Xie M."/>
            <person name="Ni M."/>
            <person name="Xu X."/>
        </authorList>
    </citation>
    <scope>NUCLEOTIDE SEQUENCE [LARGE SCALE GENOMIC DNA]</scope>
    <source>
        <tissue evidence="1">Root</tissue>
    </source>
</reference>
<dbReference type="Pfam" id="PF20431">
    <property type="entry name" value="E_motif"/>
    <property type="match status" value="1"/>
</dbReference>
<dbReference type="PANTHER" id="PTHR47926">
    <property type="entry name" value="PENTATRICOPEPTIDE REPEAT-CONTAINING PROTEIN"/>
    <property type="match status" value="1"/>
</dbReference>
<dbReference type="InterPro" id="IPR046848">
    <property type="entry name" value="E_motif"/>
</dbReference>
<dbReference type="EC" id="3.4.24.-" evidence="1"/>
<dbReference type="Proteomes" id="UP000053555">
    <property type="component" value="Unassembled WGS sequence"/>
</dbReference>
<evidence type="ECO:0000313" key="1">
    <source>
        <dbReference type="EMBL" id="KHN00072.1"/>
    </source>
</evidence>
<feature type="non-terminal residue" evidence="1">
    <location>
        <position position="1"/>
    </location>
</feature>
<dbReference type="GO" id="GO:0003723">
    <property type="term" value="F:RNA binding"/>
    <property type="evidence" value="ECO:0007669"/>
    <property type="project" value="InterPro"/>
</dbReference>
<dbReference type="InterPro" id="IPR046960">
    <property type="entry name" value="PPR_At4g14850-like_plant"/>
</dbReference>
<dbReference type="PANTHER" id="PTHR47926:SF410">
    <property type="entry name" value="(WILD MALAYSIAN BANANA) HYPOTHETICAL PROTEIN"/>
    <property type="match status" value="1"/>
</dbReference>
<dbReference type="EC" id="3.6.4.3" evidence="1"/>
<name>A0A0B2NX46_GLYSO</name>
<dbReference type="GO" id="GO:0009451">
    <property type="term" value="P:RNA modification"/>
    <property type="evidence" value="ECO:0007669"/>
    <property type="project" value="InterPro"/>
</dbReference>